<evidence type="ECO:0000313" key="2">
    <source>
        <dbReference type="Proteomes" id="UP001363035"/>
    </source>
</evidence>
<gene>
    <name evidence="1" type="ORF">VJ786_00880</name>
</gene>
<dbReference type="RefSeq" id="WP_336557066.1">
    <property type="nucleotide sequence ID" value="NZ_JAYLLN010000001.1"/>
</dbReference>
<name>A0ABU8I138_9SPHI</name>
<protein>
    <submittedName>
        <fullName evidence="1">PKD-like family lipoprotein</fullName>
    </submittedName>
</protein>
<accession>A0ABU8I138</accession>
<comment type="caution">
    <text evidence="1">The sequence shown here is derived from an EMBL/GenBank/DDBJ whole genome shotgun (WGS) entry which is preliminary data.</text>
</comment>
<dbReference type="InterPro" id="IPR032183">
    <property type="entry name" value="PKD-like"/>
</dbReference>
<dbReference type="PROSITE" id="PS51257">
    <property type="entry name" value="PROKAR_LIPOPROTEIN"/>
    <property type="match status" value="1"/>
</dbReference>
<keyword evidence="2" id="KW-1185">Reference proteome</keyword>
<dbReference type="Proteomes" id="UP001363035">
    <property type="component" value="Unassembled WGS sequence"/>
</dbReference>
<dbReference type="Pfam" id="PF16407">
    <property type="entry name" value="PKD_2"/>
    <property type="match status" value="1"/>
</dbReference>
<organism evidence="1 2">
    <name type="scientific">Sphingobacterium tenebrionis</name>
    <dbReference type="NCBI Taxonomy" id="3111775"/>
    <lineage>
        <taxon>Bacteria</taxon>
        <taxon>Pseudomonadati</taxon>
        <taxon>Bacteroidota</taxon>
        <taxon>Sphingobacteriia</taxon>
        <taxon>Sphingobacteriales</taxon>
        <taxon>Sphingobacteriaceae</taxon>
        <taxon>Sphingobacterium</taxon>
    </lineage>
</organism>
<proteinExistence type="predicted"/>
<sequence length="501" mass="56023">MKIKFENTFIAFILGLTMYGCAKDKGNYEYQNVPKIEVNDQSIVGTIFIQQGSSLKLNPEIQLNGNNDDLSYEWFVYLNSPSASYVQDSTKISNTKNLDYIIDPNIFTIGETYKLTFKVTNNINGISSFHFYQLSISDIFTQGWMFLEDKSGKADLSMILNNGTVYHDIYSFRNSNHPIVNPKSFTISNASITDDVGPSGKKYYIVGETDAVELDGTTMKKRFDYEYLFFSPPNIIKPSYIAWGGSSGSNVGVLLNDGHVHINMVGGFPGAKKFGAQLRSPNNGYDYVLAPQHISGNSYTDTYNIIMFDTKNKRFYGVTTSALNSFDEANQNSSIFDMNNVGLDLIKLDSSNITEIRNAIMKDDGGKGYLLQFRTLRNASNPSITVGKQEIISPGIAQASDITASTLSPHLFYVNDGKLYRYEVTSNTYTIEYTLPSNEIATKIKFQKHGYGNSIPRLILSTWNGSEGKVYFFKINQTGAIESLDKTFSGFGKIIDLAYKY</sequence>
<evidence type="ECO:0000313" key="1">
    <source>
        <dbReference type="EMBL" id="MEI5983444.1"/>
    </source>
</evidence>
<dbReference type="EMBL" id="JAYLLN010000001">
    <property type="protein sequence ID" value="MEI5983444.1"/>
    <property type="molecule type" value="Genomic_DNA"/>
</dbReference>
<reference evidence="1 2" key="1">
    <citation type="submission" date="2024-01" db="EMBL/GenBank/DDBJ databases">
        <title>Sphingobacterium tenebrionis sp. nov., a novel endophyte isolated from tenebrio molitor intestines.</title>
        <authorList>
            <person name="Zhang C."/>
        </authorList>
    </citation>
    <scope>NUCLEOTIDE SEQUENCE [LARGE SCALE GENOMIC DNA]</scope>
    <source>
        <strain evidence="1 2">PU5-4</strain>
    </source>
</reference>